<gene>
    <name evidence="2" type="ORF">GCM10015535_32970</name>
</gene>
<keyword evidence="3" id="KW-1185">Reference proteome</keyword>
<name>A0ABQ2VYY3_9ACTN</name>
<comment type="caution">
    <text evidence="2">The sequence shown here is derived from an EMBL/GenBank/DDBJ whole genome shotgun (WGS) entry which is preliminary data.</text>
</comment>
<evidence type="ECO:0000256" key="1">
    <source>
        <dbReference type="SAM" id="MobiDB-lite"/>
    </source>
</evidence>
<proteinExistence type="predicted"/>
<accession>A0ABQ2VYY3</accession>
<dbReference type="Proteomes" id="UP000660675">
    <property type="component" value="Unassembled WGS sequence"/>
</dbReference>
<sequence>MSPARVLSPLSVRRPTPGGADPPVPEKWQPATATPPVIAPLTAAARKSLRSNRPGIPAFCRSPCFMSPTEPRSATPSPAIVPCHVLGDDRAAPNRGRAPSCRAIASKHNETAESCQEAAGPGSLVHRGHTPTGMDNLLRKVMGAGRNRKPGAGCRWDGV</sequence>
<feature type="region of interest" description="Disordered" evidence="1">
    <location>
        <begin position="1"/>
        <end position="37"/>
    </location>
</feature>
<protein>
    <submittedName>
        <fullName evidence="2">Uncharacterized protein</fullName>
    </submittedName>
</protein>
<dbReference type="EMBL" id="BMTF01000009">
    <property type="protein sequence ID" value="GGV85780.1"/>
    <property type="molecule type" value="Genomic_DNA"/>
</dbReference>
<organism evidence="2 3">
    <name type="scientific">Streptomyces gelaticus</name>
    <dbReference type="NCBI Taxonomy" id="285446"/>
    <lineage>
        <taxon>Bacteria</taxon>
        <taxon>Bacillati</taxon>
        <taxon>Actinomycetota</taxon>
        <taxon>Actinomycetes</taxon>
        <taxon>Kitasatosporales</taxon>
        <taxon>Streptomycetaceae</taxon>
        <taxon>Streptomyces</taxon>
    </lineage>
</organism>
<reference evidence="3" key="1">
    <citation type="journal article" date="2019" name="Int. J. Syst. Evol. Microbiol.">
        <title>The Global Catalogue of Microorganisms (GCM) 10K type strain sequencing project: providing services to taxonomists for standard genome sequencing and annotation.</title>
        <authorList>
            <consortium name="The Broad Institute Genomics Platform"/>
            <consortium name="The Broad Institute Genome Sequencing Center for Infectious Disease"/>
            <person name="Wu L."/>
            <person name="Ma J."/>
        </authorList>
    </citation>
    <scope>NUCLEOTIDE SEQUENCE [LARGE SCALE GENOMIC DNA]</scope>
    <source>
        <strain evidence="3">JCM 4376</strain>
    </source>
</reference>
<evidence type="ECO:0000313" key="2">
    <source>
        <dbReference type="EMBL" id="GGV85780.1"/>
    </source>
</evidence>
<evidence type="ECO:0000313" key="3">
    <source>
        <dbReference type="Proteomes" id="UP000660675"/>
    </source>
</evidence>